<protein>
    <submittedName>
        <fullName evidence="1">Uncharacterized protein</fullName>
    </submittedName>
</protein>
<dbReference type="EMBL" id="LR796430">
    <property type="protein sequence ID" value="CAB4144171.1"/>
    <property type="molecule type" value="Genomic_DNA"/>
</dbReference>
<evidence type="ECO:0000313" key="2">
    <source>
        <dbReference type="EMBL" id="CAB4189295.1"/>
    </source>
</evidence>
<accession>A0A6J5MDB2</accession>
<proteinExistence type="predicted"/>
<reference evidence="1" key="1">
    <citation type="submission" date="2020-04" db="EMBL/GenBank/DDBJ databases">
        <authorList>
            <person name="Chiriac C."/>
            <person name="Salcher M."/>
            <person name="Ghai R."/>
            <person name="Kavagutti S V."/>
        </authorList>
    </citation>
    <scope>NUCLEOTIDE SEQUENCE</scope>
</reference>
<dbReference type="EMBL" id="LR797138">
    <property type="protein sequence ID" value="CAB4189295.1"/>
    <property type="molecule type" value="Genomic_DNA"/>
</dbReference>
<gene>
    <name evidence="2" type="ORF">UFOVP1189_38</name>
    <name evidence="1" type="ORF">UFOVP464_23</name>
</gene>
<organism evidence="1">
    <name type="scientific">uncultured Caudovirales phage</name>
    <dbReference type="NCBI Taxonomy" id="2100421"/>
    <lineage>
        <taxon>Viruses</taxon>
        <taxon>Duplodnaviria</taxon>
        <taxon>Heunggongvirae</taxon>
        <taxon>Uroviricota</taxon>
        <taxon>Caudoviricetes</taxon>
        <taxon>Peduoviridae</taxon>
        <taxon>Maltschvirus</taxon>
        <taxon>Maltschvirus maltsch</taxon>
    </lineage>
</organism>
<sequence length="100" mass="10642">MTKRRGGRKPFACPSCGLPMRLLNAGRGRVTIVGGLEVARRQCDTCHLRTATLEAGSVLAMVRFGVLVIDAYENRPIGELDSVTEELLDAVLAITAGTSA</sequence>
<evidence type="ECO:0000313" key="1">
    <source>
        <dbReference type="EMBL" id="CAB4144171.1"/>
    </source>
</evidence>
<name>A0A6J5MDB2_9CAUD</name>